<protein>
    <submittedName>
        <fullName evidence="9">ABC transporter</fullName>
    </submittedName>
</protein>
<dbReference type="GO" id="GO:0055052">
    <property type="term" value="C:ATP-binding cassette (ABC) transporter complex, substrate-binding subunit-containing"/>
    <property type="evidence" value="ECO:0007669"/>
    <property type="project" value="TreeGrafter"/>
</dbReference>
<evidence type="ECO:0000256" key="6">
    <source>
        <dbReference type="ARBA" id="ARBA00022840"/>
    </source>
</evidence>
<dbReference type="InterPro" id="IPR008995">
    <property type="entry name" value="Mo/tungstate-bd_C_term_dom"/>
</dbReference>
<evidence type="ECO:0000256" key="5">
    <source>
        <dbReference type="ARBA" id="ARBA00022741"/>
    </source>
</evidence>
<dbReference type="GO" id="GO:1990060">
    <property type="term" value="C:maltose transport complex"/>
    <property type="evidence" value="ECO:0007669"/>
    <property type="project" value="TreeGrafter"/>
</dbReference>
<dbReference type="Gene3D" id="2.40.50.140">
    <property type="entry name" value="Nucleic acid-binding proteins"/>
    <property type="match status" value="1"/>
</dbReference>
<dbReference type="EMBL" id="JOKG01000002">
    <property type="protein sequence ID" value="KEQ14773.1"/>
    <property type="molecule type" value="Genomic_DNA"/>
</dbReference>
<accession>A0A081N8K0</accession>
<dbReference type="InterPro" id="IPR012340">
    <property type="entry name" value="NA-bd_OB-fold"/>
</dbReference>
<dbReference type="InterPro" id="IPR027417">
    <property type="entry name" value="P-loop_NTPase"/>
</dbReference>
<feature type="domain" description="ABC transporter" evidence="8">
    <location>
        <begin position="4"/>
        <end position="242"/>
    </location>
</feature>
<dbReference type="RefSeq" id="WP_034874829.1">
    <property type="nucleotide sequence ID" value="NZ_JOKG01000002.1"/>
</dbReference>
<dbReference type="Pfam" id="PF00005">
    <property type="entry name" value="ABC_tran"/>
    <property type="match status" value="1"/>
</dbReference>
<keyword evidence="2" id="KW-1003">Cell membrane</keyword>
<sequence length="377" mass="41699">MAELKLAGLDKSYDGGKSYVLKNINLNINDGEFVAFVGPSGCGKSTLLRMICGLEDITDGDLEIANERVNDMPPNERRVGMVFQSYALYPHMTVAENMAFGLKLAKVSKQVINERVQEAARILQLEPLLDRKPKAMSGGQRQRVAIGRSIVQEPRVFLFDEPLSNLDVALRVQMRQELSRIHSRLKTTAVYVTHDQVEAMTLADKIVVLSPLAKGADSNLEQVGAPLELFHHPRNKFVAGFIGSPKMNFFRGEIVETGSEKTIVRLETGEQVIACNDTSSAKAGDKITLGIRPQDALAEVDGDNVITGTIKALERLGTESFVYLNHPAIEEDFILRTEDSRRREEGSEFKVGVPAESCHLFNEDGLAFARTKAPHYD</sequence>
<dbReference type="CDD" id="cd03301">
    <property type="entry name" value="ABC_MalK_N"/>
    <property type="match status" value="1"/>
</dbReference>
<dbReference type="PANTHER" id="PTHR43875">
    <property type="entry name" value="MALTODEXTRIN IMPORT ATP-BINDING PROTEIN MSMX"/>
    <property type="match status" value="1"/>
</dbReference>
<evidence type="ECO:0000256" key="4">
    <source>
        <dbReference type="ARBA" id="ARBA00022597"/>
    </source>
</evidence>
<dbReference type="NCBIfam" id="NF008653">
    <property type="entry name" value="PRK11650.1"/>
    <property type="match status" value="1"/>
</dbReference>
<dbReference type="SUPFAM" id="SSF52540">
    <property type="entry name" value="P-loop containing nucleoside triphosphate hydrolases"/>
    <property type="match status" value="1"/>
</dbReference>
<dbReference type="InterPro" id="IPR003439">
    <property type="entry name" value="ABC_transporter-like_ATP-bd"/>
</dbReference>
<evidence type="ECO:0000313" key="9">
    <source>
        <dbReference type="EMBL" id="KEQ14773.1"/>
    </source>
</evidence>
<keyword evidence="4" id="KW-0762">Sugar transport</keyword>
<dbReference type="GO" id="GO:0016887">
    <property type="term" value="F:ATP hydrolysis activity"/>
    <property type="evidence" value="ECO:0007669"/>
    <property type="project" value="InterPro"/>
</dbReference>
<evidence type="ECO:0000313" key="10">
    <source>
        <dbReference type="Proteomes" id="UP000028006"/>
    </source>
</evidence>
<dbReference type="InterPro" id="IPR015855">
    <property type="entry name" value="ABC_transpr_MalK-like"/>
</dbReference>
<evidence type="ECO:0000259" key="8">
    <source>
        <dbReference type="PROSITE" id="PS50893"/>
    </source>
</evidence>
<dbReference type="PROSITE" id="PS00211">
    <property type="entry name" value="ABC_TRANSPORTER_1"/>
    <property type="match status" value="1"/>
</dbReference>
<dbReference type="InterPro" id="IPR040582">
    <property type="entry name" value="OB_MalK-like"/>
</dbReference>
<dbReference type="InterPro" id="IPR003593">
    <property type="entry name" value="AAA+_ATPase"/>
</dbReference>
<keyword evidence="5" id="KW-0547">Nucleotide-binding</keyword>
<keyword evidence="1" id="KW-0813">Transport</keyword>
<dbReference type="eggNOG" id="COG3842">
    <property type="taxonomic scope" value="Bacteria"/>
</dbReference>
<dbReference type="PROSITE" id="PS50893">
    <property type="entry name" value="ABC_TRANSPORTER_2"/>
    <property type="match status" value="1"/>
</dbReference>
<dbReference type="GO" id="GO:0015423">
    <property type="term" value="F:ABC-type maltose transporter activity"/>
    <property type="evidence" value="ECO:0007669"/>
    <property type="project" value="TreeGrafter"/>
</dbReference>
<dbReference type="SMART" id="SM00382">
    <property type="entry name" value="AAA"/>
    <property type="match status" value="1"/>
</dbReference>
<keyword evidence="6" id="KW-0067">ATP-binding</keyword>
<dbReference type="SUPFAM" id="SSF50331">
    <property type="entry name" value="MOP-like"/>
    <property type="match status" value="1"/>
</dbReference>
<evidence type="ECO:0000256" key="7">
    <source>
        <dbReference type="ARBA" id="ARBA00023136"/>
    </source>
</evidence>
<keyword evidence="7" id="KW-0472">Membrane</keyword>
<comment type="caution">
    <text evidence="9">The sequence shown here is derived from an EMBL/GenBank/DDBJ whole genome shotgun (WGS) entry which is preliminary data.</text>
</comment>
<evidence type="ECO:0000256" key="1">
    <source>
        <dbReference type="ARBA" id="ARBA00022448"/>
    </source>
</evidence>
<reference evidence="9 10" key="1">
    <citation type="submission" date="2014-06" db="EMBL/GenBank/DDBJ databases">
        <title>Whole Genome Sequences of Three Symbiotic Endozoicomonas Bacteria.</title>
        <authorList>
            <person name="Neave M.J."/>
            <person name="Apprill A."/>
            <person name="Voolstra C.R."/>
        </authorList>
    </citation>
    <scope>NUCLEOTIDE SEQUENCE [LARGE SCALE GENOMIC DNA]</scope>
    <source>
        <strain evidence="9 10">LMG 24815</strain>
    </source>
</reference>
<dbReference type="Pfam" id="PF17912">
    <property type="entry name" value="OB_MalK"/>
    <property type="match status" value="1"/>
</dbReference>
<dbReference type="FunFam" id="3.40.50.300:FF:000042">
    <property type="entry name" value="Maltose/maltodextrin ABC transporter, ATP-binding protein"/>
    <property type="match status" value="1"/>
</dbReference>
<proteinExistence type="predicted"/>
<dbReference type="GO" id="GO:0005524">
    <property type="term" value="F:ATP binding"/>
    <property type="evidence" value="ECO:0007669"/>
    <property type="project" value="UniProtKB-KW"/>
</dbReference>
<keyword evidence="10" id="KW-1185">Reference proteome</keyword>
<organism evidence="9 10">
    <name type="scientific">Endozoicomonas montiporae</name>
    <dbReference type="NCBI Taxonomy" id="1027273"/>
    <lineage>
        <taxon>Bacteria</taxon>
        <taxon>Pseudomonadati</taxon>
        <taxon>Pseudomonadota</taxon>
        <taxon>Gammaproteobacteria</taxon>
        <taxon>Oceanospirillales</taxon>
        <taxon>Endozoicomonadaceae</taxon>
        <taxon>Endozoicomonas</taxon>
    </lineage>
</organism>
<keyword evidence="3" id="KW-0997">Cell inner membrane</keyword>
<evidence type="ECO:0000256" key="2">
    <source>
        <dbReference type="ARBA" id="ARBA00022475"/>
    </source>
</evidence>
<gene>
    <name evidence="9" type="ORF">GZ77_10820</name>
</gene>
<dbReference type="AlphaFoldDB" id="A0A081N8K0"/>
<dbReference type="InterPro" id="IPR017871">
    <property type="entry name" value="ABC_transporter-like_CS"/>
</dbReference>
<dbReference type="Gene3D" id="2.40.50.100">
    <property type="match status" value="1"/>
</dbReference>
<dbReference type="InterPro" id="IPR047641">
    <property type="entry name" value="ABC_transpr_MalK/UgpC-like"/>
</dbReference>
<dbReference type="Proteomes" id="UP000028006">
    <property type="component" value="Unassembled WGS sequence"/>
</dbReference>
<dbReference type="Gene3D" id="3.40.50.300">
    <property type="entry name" value="P-loop containing nucleotide triphosphate hydrolases"/>
    <property type="match status" value="1"/>
</dbReference>
<dbReference type="PANTHER" id="PTHR43875:SF3">
    <property type="entry name" value="MALTOSE_MALTODEXTRIN IMPORT ATP-BINDING PROTEIN MALK"/>
    <property type="match status" value="1"/>
</dbReference>
<evidence type="ECO:0000256" key="3">
    <source>
        <dbReference type="ARBA" id="ARBA00022519"/>
    </source>
</evidence>
<name>A0A081N8K0_9GAMM</name>